<keyword evidence="3" id="KW-1185">Reference proteome</keyword>
<dbReference type="RefSeq" id="WP_378098654.1">
    <property type="nucleotide sequence ID" value="NZ_JBHSEP010000013.1"/>
</dbReference>
<accession>A0ABV9FGT0</accession>
<name>A0ABV9FGT0_9BACL</name>
<feature type="region of interest" description="Disordered" evidence="1">
    <location>
        <begin position="1"/>
        <end position="172"/>
    </location>
</feature>
<comment type="caution">
    <text evidence="2">The sequence shown here is derived from an EMBL/GenBank/DDBJ whole genome shotgun (WGS) entry which is preliminary data.</text>
</comment>
<evidence type="ECO:0000313" key="3">
    <source>
        <dbReference type="Proteomes" id="UP001596028"/>
    </source>
</evidence>
<feature type="compositionally biased region" description="Basic residues" evidence="1">
    <location>
        <begin position="154"/>
        <end position="172"/>
    </location>
</feature>
<feature type="compositionally biased region" description="Basic residues" evidence="1">
    <location>
        <begin position="8"/>
        <end position="32"/>
    </location>
</feature>
<sequence length="172" mass="18428">MSMLLHGSNHRRSKGARNCKCRRTNGGKKPPRRAPVERAPEEQTNEPIGAAPDYGHRTWGNWGTDFGRTGGHAPGHPGHFYGGAPYGQPGSLTFGRTGGQQDQPAGGFTVGRTLGRTFGRMNELSGGHAGDRTGQHFSWRTEGAQARSGSVGRHQAHAAPKGRKQPRSGKRS</sequence>
<evidence type="ECO:0000256" key="1">
    <source>
        <dbReference type="SAM" id="MobiDB-lite"/>
    </source>
</evidence>
<dbReference type="Proteomes" id="UP001596028">
    <property type="component" value="Unassembled WGS sequence"/>
</dbReference>
<organism evidence="2 3">
    <name type="scientific">Cohnella hongkongensis</name>
    <dbReference type="NCBI Taxonomy" id="178337"/>
    <lineage>
        <taxon>Bacteria</taxon>
        <taxon>Bacillati</taxon>
        <taxon>Bacillota</taxon>
        <taxon>Bacilli</taxon>
        <taxon>Bacillales</taxon>
        <taxon>Paenibacillaceae</taxon>
        <taxon>Cohnella</taxon>
    </lineage>
</organism>
<protein>
    <submittedName>
        <fullName evidence="2">Uncharacterized protein</fullName>
    </submittedName>
</protein>
<gene>
    <name evidence="2" type="ORF">ACFO3S_17070</name>
</gene>
<reference evidence="3" key="1">
    <citation type="journal article" date="2019" name="Int. J. Syst. Evol. Microbiol.">
        <title>The Global Catalogue of Microorganisms (GCM) 10K type strain sequencing project: providing services to taxonomists for standard genome sequencing and annotation.</title>
        <authorList>
            <consortium name="The Broad Institute Genomics Platform"/>
            <consortium name="The Broad Institute Genome Sequencing Center for Infectious Disease"/>
            <person name="Wu L."/>
            <person name="Ma J."/>
        </authorList>
    </citation>
    <scope>NUCLEOTIDE SEQUENCE [LARGE SCALE GENOMIC DNA]</scope>
    <source>
        <strain evidence="3">CCUG 49571</strain>
    </source>
</reference>
<dbReference type="EMBL" id="JBHSEP010000013">
    <property type="protein sequence ID" value="MFC4599962.1"/>
    <property type="molecule type" value="Genomic_DNA"/>
</dbReference>
<evidence type="ECO:0000313" key="2">
    <source>
        <dbReference type="EMBL" id="MFC4599962.1"/>
    </source>
</evidence>
<proteinExistence type="predicted"/>